<reference evidence="2 3" key="1">
    <citation type="submission" date="2019-09" db="EMBL/GenBank/DDBJ databases">
        <authorList>
            <person name="Chandra G."/>
            <person name="Truman W A."/>
        </authorList>
    </citation>
    <scope>NUCLEOTIDE SEQUENCE [LARGE SCALE GENOMIC DNA]</scope>
    <source>
        <strain evidence="2">PS631</strain>
    </source>
</reference>
<proteinExistence type="predicted"/>
<dbReference type="EMBL" id="CABVHF010000001">
    <property type="protein sequence ID" value="VVM49089.1"/>
    <property type="molecule type" value="Genomic_DNA"/>
</dbReference>
<feature type="transmembrane region" description="Helical" evidence="1">
    <location>
        <begin position="217"/>
        <end position="236"/>
    </location>
</feature>
<accession>A0A5E6Q1A5</accession>
<feature type="transmembrane region" description="Helical" evidence="1">
    <location>
        <begin position="272"/>
        <end position="290"/>
    </location>
</feature>
<dbReference type="AlphaFoldDB" id="A0A5E6Q1A5"/>
<feature type="transmembrane region" description="Helical" evidence="1">
    <location>
        <begin position="112"/>
        <end position="133"/>
    </location>
</feature>
<organism evidence="2 3">
    <name type="scientific">Pseudomonas fluorescens</name>
    <dbReference type="NCBI Taxonomy" id="294"/>
    <lineage>
        <taxon>Bacteria</taxon>
        <taxon>Pseudomonadati</taxon>
        <taxon>Pseudomonadota</taxon>
        <taxon>Gammaproteobacteria</taxon>
        <taxon>Pseudomonadales</taxon>
        <taxon>Pseudomonadaceae</taxon>
        <taxon>Pseudomonas</taxon>
    </lineage>
</organism>
<gene>
    <name evidence="2" type="primary">ytfF_2</name>
    <name evidence="2" type="ORF">PS631_00711</name>
</gene>
<keyword evidence="1" id="KW-0472">Membrane</keyword>
<evidence type="ECO:0000256" key="1">
    <source>
        <dbReference type="SAM" id="Phobius"/>
    </source>
</evidence>
<feature type="transmembrane region" description="Helical" evidence="1">
    <location>
        <begin position="56"/>
        <end position="77"/>
    </location>
</feature>
<dbReference type="InterPro" id="IPR037185">
    <property type="entry name" value="EmrE-like"/>
</dbReference>
<name>A0A5E6Q1A5_PSEFL</name>
<feature type="transmembrane region" description="Helical" evidence="1">
    <location>
        <begin position="139"/>
        <end position="161"/>
    </location>
</feature>
<feature type="transmembrane region" description="Helical" evidence="1">
    <location>
        <begin position="26"/>
        <end position="44"/>
    </location>
</feature>
<evidence type="ECO:0000313" key="3">
    <source>
        <dbReference type="Proteomes" id="UP000399692"/>
    </source>
</evidence>
<feature type="transmembrane region" description="Helical" evidence="1">
    <location>
        <begin position="173"/>
        <end position="197"/>
    </location>
</feature>
<feature type="transmembrane region" description="Helical" evidence="1">
    <location>
        <begin position="243"/>
        <end position="266"/>
    </location>
</feature>
<keyword evidence="1" id="KW-0812">Transmembrane</keyword>
<dbReference type="SUPFAM" id="SSF103481">
    <property type="entry name" value="Multidrug resistance efflux transporter EmrE"/>
    <property type="match status" value="1"/>
</dbReference>
<evidence type="ECO:0000313" key="2">
    <source>
        <dbReference type="EMBL" id="VVM49089.1"/>
    </source>
</evidence>
<feature type="transmembrane region" description="Helical" evidence="1">
    <location>
        <begin position="83"/>
        <end position="100"/>
    </location>
</feature>
<dbReference type="Proteomes" id="UP000399692">
    <property type="component" value="Unassembled WGS sequence"/>
</dbReference>
<protein>
    <submittedName>
        <fullName evidence="2">Inner membrane protein YtfF</fullName>
    </submittedName>
</protein>
<sequence>MATLAWALNFIAPYVTGPYSIYDLMVIRYLIAGALGVLGVMLCRAQMRSLRFSQQVLAAGLGVIGYLGYGSCIAAGVIFAGPVLAAAFVGLVPVLLALLGNAKEKTVQWRRLGLPLLFIVLGLVLSNISSVVLPHADSASWLAGVFFSVLAVALWLTFSLLNQRAMGKIAPAATRAWTGLMMAGAGIATLCVLPLLHSLGLLELTSASFGFTTAARFYAWGLVLAVVSSVIGAWAWNAATRRLPMVLSGQLISLESLFAALLGLLFNARLPTFIETSGLIAVIIGAGLAVHSILTQEHSNGCTYPNAQSDN</sequence>
<keyword evidence="1" id="KW-1133">Transmembrane helix</keyword>